<evidence type="ECO:0000256" key="1">
    <source>
        <dbReference type="SAM" id="MobiDB-lite"/>
    </source>
</evidence>
<feature type="compositionally biased region" description="Basic and acidic residues" evidence="1">
    <location>
        <begin position="27"/>
        <end position="53"/>
    </location>
</feature>
<dbReference type="HOGENOM" id="CLU_2472982_0_0_1"/>
<dbReference type="Proteomes" id="UP000008022">
    <property type="component" value="Unassembled WGS sequence"/>
</dbReference>
<reference evidence="3" key="1">
    <citation type="submission" date="2013-06" db="EMBL/GenBank/DDBJ databases">
        <authorList>
            <person name="Zhao Q."/>
        </authorList>
    </citation>
    <scope>NUCLEOTIDE SEQUENCE</scope>
    <source>
        <strain evidence="3">cv. W1943</strain>
    </source>
</reference>
<protein>
    <submittedName>
        <fullName evidence="2">Uncharacterized protein</fullName>
    </submittedName>
</protein>
<organism evidence="2 3">
    <name type="scientific">Oryza rufipogon</name>
    <name type="common">Brownbeard rice</name>
    <name type="synonym">Asian wild rice</name>
    <dbReference type="NCBI Taxonomy" id="4529"/>
    <lineage>
        <taxon>Eukaryota</taxon>
        <taxon>Viridiplantae</taxon>
        <taxon>Streptophyta</taxon>
        <taxon>Embryophyta</taxon>
        <taxon>Tracheophyta</taxon>
        <taxon>Spermatophyta</taxon>
        <taxon>Magnoliopsida</taxon>
        <taxon>Liliopsida</taxon>
        <taxon>Poales</taxon>
        <taxon>Poaceae</taxon>
        <taxon>BOP clade</taxon>
        <taxon>Oryzoideae</taxon>
        <taxon>Oryzeae</taxon>
        <taxon>Oryzinae</taxon>
        <taxon>Oryza</taxon>
    </lineage>
</organism>
<feature type="region of interest" description="Disordered" evidence="1">
    <location>
        <begin position="16"/>
        <end position="88"/>
    </location>
</feature>
<dbReference type="AlphaFoldDB" id="A0A0E0PJS3"/>
<name>A0A0E0PJS3_ORYRU</name>
<dbReference type="Gramene" id="ORUFI05G10020.1">
    <property type="protein sequence ID" value="ORUFI05G10020.1"/>
    <property type="gene ID" value="ORUFI05G10020"/>
</dbReference>
<sequence length="88" mass="9473">MKWGPHVITLPSLVSSLSRRLQPRARGRTEEQRAAARRPEPEQLGARRGEPRRITGGPPAAAAKRGDRSARGTTARVGAEILNSAAAR</sequence>
<evidence type="ECO:0000313" key="2">
    <source>
        <dbReference type="EnsemblPlants" id="ORUFI05G10020.1"/>
    </source>
</evidence>
<reference evidence="2" key="2">
    <citation type="submission" date="2015-06" db="UniProtKB">
        <authorList>
            <consortium name="EnsemblPlants"/>
        </authorList>
    </citation>
    <scope>IDENTIFICATION</scope>
</reference>
<keyword evidence="3" id="KW-1185">Reference proteome</keyword>
<accession>A0A0E0PJS3</accession>
<evidence type="ECO:0000313" key="3">
    <source>
        <dbReference type="Proteomes" id="UP000008022"/>
    </source>
</evidence>
<dbReference type="EnsemblPlants" id="ORUFI05G10020.1">
    <property type="protein sequence ID" value="ORUFI05G10020.1"/>
    <property type="gene ID" value="ORUFI05G10020"/>
</dbReference>
<proteinExistence type="predicted"/>